<proteinExistence type="predicted"/>
<dbReference type="GO" id="GO:0003824">
    <property type="term" value="F:catalytic activity"/>
    <property type="evidence" value="ECO:0007669"/>
    <property type="project" value="InterPro"/>
</dbReference>
<name>A0A382LA49_9ZZZZ</name>
<dbReference type="SUPFAM" id="SSF56219">
    <property type="entry name" value="DNase I-like"/>
    <property type="match status" value="1"/>
</dbReference>
<feature type="non-terminal residue" evidence="2">
    <location>
        <position position="211"/>
    </location>
</feature>
<dbReference type="AlphaFoldDB" id="A0A382LA49"/>
<reference evidence="2" key="1">
    <citation type="submission" date="2018-05" db="EMBL/GenBank/DDBJ databases">
        <authorList>
            <person name="Lanie J.A."/>
            <person name="Ng W.-L."/>
            <person name="Kazmierczak K.M."/>
            <person name="Andrzejewski T.M."/>
            <person name="Davidsen T.M."/>
            <person name="Wayne K.J."/>
            <person name="Tettelin H."/>
            <person name="Glass J.I."/>
            <person name="Rusch D."/>
            <person name="Podicherti R."/>
            <person name="Tsui H.-C.T."/>
            <person name="Winkler M.E."/>
        </authorList>
    </citation>
    <scope>NUCLEOTIDE SEQUENCE</scope>
</reference>
<dbReference type="Gene3D" id="3.60.10.10">
    <property type="entry name" value="Endonuclease/exonuclease/phosphatase"/>
    <property type="match status" value="1"/>
</dbReference>
<feature type="domain" description="Endonuclease/exonuclease/phosphatase" evidence="1">
    <location>
        <begin position="31"/>
        <end position="187"/>
    </location>
</feature>
<protein>
    <recommendedName>
        <fullName evidence="1">Endonuclease/exonuclease/phosphatase domain-containing protein</fullName>
    </recommendedName>
</protein>
<accession>A0A382LA49</accession>
<sequence length="211" mass="23662">MMCLSWILVAVIVVIPSSPAASEVENDIRIISYNIWNGFEWGKHEQRHAAFIDWMKAQDADVAALQELCGYDMKKLQADAAQWGHPHVAILKTEGYPVGLTSKEPITTKERLLDGLWHGMLHAETSGIDFFVVHLSPADAEIRLKEARIITECVAAAEVVDFLILGDFNAHSPADADLDRERQSLLERYRCSDEGHEQHQNLLLGEFDVSV</sequence>
<dbReference type="InterPro" id="IPR036691">
    <property type="entry name" value="Endo/exonu/phosph_ase_sf"/>
</dbReference>
<dbReference type="Pfam" id="PF03372">
    <property type="entry name" value="Exo_endo_phos"/>
    <property type="match status" value="1"/>
</dbReference>
<evidence type="ECO:0000259" key="1">
    <source>
        <dbReference type="Pfam" id="PF03372"/>
    </source>
</evidence>
<dbReference type="EMBL" id="UINC01084899">
    <property type="protein sequence ID" value="SVC31957.1"/>
    <property type="molecule type" value="Genomic_DNA"/>
</dbReference>
<evidence type="ECO:0000313" key="2">
    <source>
        <dbReference type="EMBL" id="SVC31957.1"/>
    </source>
</evidence>
<organism evidence="2">
    <name type="scientific">marine metagenome</name>
    <dbReference type="NCBI Taxonomy" id="408172"/>
    <lineage>
        <taxon>unclassified sequences</taxon>
        <taxon>metagenomes</taxon>
        <taxon>ecological metagenomes</taxon>
    </lineage>
</organism>
<dbReference type="InterPro" id="IPR005135">
    <property type="entry name" value="Endo/exonuclease/phosphatase"/>
</dbReference>
<gene>
    <name evidence="2" type="ORF">METZ01_LOCUS284811</name>
</gene>